<comment type="caution">
    <text evidence="11">The sequence shown here is derived from an EMBL/GenBank/DDBJ whole genome shotgun (WGS) entry which is preliminary data.</text>
</comment>
<dbReference type="PANTHER" id="PTHR35011:SF2">
    <property type="entry name" value="2,3-DIKETO-L-GULONATE TRAP TRANSPORTER SMALL PERMEASE PROTEIN YIAM"/>
    <property type="match status" value="1"/>
</dbReference>
<dbReference type="PANTHER" id="PTHR35011">
    <property type="entry name" value="2,3-DIKETO-L-GULONATE TRAP TRANSPORTER SMALL PERMEASE PROTEIN YIAM"/>
    <property type="match status" value="1"/>
</dbReference>
<evidence type="ECO:0000256" key="7">
    <source>
        <dbReference type="ARBA" id="ARBA00023136"/>
    </source>
</evidence>
<keyword evidence="3" id="KW-1003">Cell membrane</keyword>
<keyword evidence="2" id="KW-0813">Transport</keyword>
<gene>
    <name evidence="11" type="ORF">XD94_0826</name>
</gene>
<evidence type="ECO:0000256" key="3">
    <source>
        <dbReference type="ARBA" id="ARBA00022475"/>
    </source>
</evidence>
<evidence type="ECO:0000256" key="5">
    <source>
        <dbReference type="ARBA" id="ARBA00022692"/>
    </source>
</evidence>
<dbReference type="GO" id="GO:0022857">
    <property type="term" value="F:transmembrane transporter activity"/>
    <property type="evidence" value="ECO:0007669"/>
    <property type="project" value="TreeGrafter"/>
</dbReference>
<keyword evidence="4" id="KW-0997">Cell inner membrane</keyword>
<dbReference type="GO" id="GO:0015740">
    <property type="term" value="P:C4-dicarboxylate transport"/>
    <property type="evidence" value="ECO:0007669"/>
    <property type="project" value="TreeGrafter"/>
</dbReference>
<feature type="transmembrane region" description="Helical" evidence="9">
    <location>
        <begin position="55"/>
        <end position="72"/>
    </location>
</feature>
<evidence type="ECO:0000313" key="12">
    <source>
        <dbReference type="Proteomes" id="UP000054092"/>
    </source>
</evidence>
<dbReference type="AlphaFoldDB" id="A0A101HPS6"/>
<proteinExistence type="inferred from homology"/>
<dbReference type="PATRIC" id="fig|1184387.3.peg.1215"/>
<name>A0A101HPS6_9BACT</name>
<evidence type="ECO:0000256" key="2">
    <source>
        <dbReference type="ARBA" id="ARBA00022448"/>
    </source>
</evidence>
<evidence type="ECO:0000313" key="11">
    <source>
        <dbReference type="EMBL" id="KUK80689.1"/>
    </source>
</evidence>
<feature type="transmembrane region" description="Helical" evidence="9">
    <location>
        <begin position="21"/>
        <end position="43"/>
    </location>
</feature>
<organism evidence="11 12">
    <name type="scientific">Mesotoga prima</name>
    <dbReference type="NCBI Taxonomy" id="1184387"/>
    <lineage>
        <taxon>Bacteria</taxon>
        <taxon>Thermotogati</taxon>
        <taxon>Thermotogota</taxon>
        <taxon>Thermotogae</taxon>
        <taxon>Kosmotogales</taxon>
        <taxon>Kosmotogaceae</taxon>
        <taxon>Mesotoga</taxon>
    </lineage>
</organism>
<reference evidence="12" key="1">
    <citation type="journal article" date="2015" name="MBio">
        <title>Genome-Resolved Metagenomic Analysis Reveals Roles for Candidate Phyla and Other Microbial Community Members in Biogeochemical Transformations in Oil Reservoirs.</title>
        <authorList>
            <person name="Hu P."/>
            <person name="Tom L."/>
            <person name="Singh A."/>
            <person name="Thomas B.C."/>
            <person name="Baker B.J."/>
            <person name="Piceno Y.M."/>
            <person name="Andersen G.L."/>
            <person name="Banfield J.F."/>
        </authorList>
    </citation>
    <scope>NUCLEOTIDE SEQUENCE [LARGE SCALE GENOMIC DNA]</scope>
</reference>
<comment type="subcellular location">
    <subcellularLocation>
        <location evidence="1">Cell inner membrane</location>
        <topology evidence="1">Multi-pass membrane protein</topology>
    </subcellularLocation>
</comment>
<keyword evidence="6 9" id="KW-1133">Transmembrane helix</keyword>
<feature type="transmembrane region" description="Helical" evidence="9">
    <location>
        <begin position="135"/>
        <end position="156"/>
    </location>
</feature>
<evidence type="ECO:0000256" key="6">
    <source>
        <dbReference type="ARBA" id="ARBA00022989"/>
    </source>
</evidence>
<evidence type="ECO:0000256" key="1">
    <source>
        <dbReference type="ARBA" id="ARBA00004429"/>
    </source>
</evidence>
<protein>
    <submittedName>
        <fullName evidence="11">Tripartite ATP-independent periplasmic transporter DctQ component</fullName>
    </submittedName>
</protein>
<dbReference type="GO" id="GO:0005886">
    <property type="term" value="C:plasma membrane"/>
    <property type="evidence" value="ECO:0007669"/>
    <property type="project" value="UniProtKB-SubCell"/>
</dbReference>
<keyword evidence="5 9" id="KW-0812">Transmembrane</keyword>
<sequence length="176" mass="20696">MKRFFGVLFKSVQIALNLIESWGGIIFLGLLFLSIFLQVVLRYVFRTPSPELFEVAQYSFIWTIFLGAPYARKFDAHIKFDIIFVKLPRKVQLLLQIAFDLFFCIVLLVTLGPVLGDVLFYKIIKSEVLRIPWTYLFMCFPIFMVLTFIHNVIWIVKSFIELFSGRIVPKEVEPWD</sequence>
<dbReference type="EMBL" id="LGGP01000123">
    <property type="protein sequence ID" value="KUK80689.1"/>
    <property type="molecule type" value="Genomic_DNA"/>
</dbReference>
<evidence type="ECO:0000256" key="9">
    <source>
        <dbReference type="SAM" id="Phobius"/>
    </source>
</evidence>
<dbReference type="Proteomes" id="UP000054092">
    <property type="component" value="Unassembled WGS sequence"/>
</dbReference>
<dbReference type="Pfam" id="PF04290">
    <property type="entry name" value="DctQ"/>
    <property type="match status" value="1"/>
</dbReference>
<evidence type="ECO:0000256" key="8">
    <source>
        <dbReference type="ARBA" id="ARBA00038436"/>
    </source>
</evidence>
<evidence type="ECO:0000259" key="10">
    <source>
        <dbReference type="Pfam" id="PF04290"/>
    </source>
</evidence>
<feature type="domain" description="Tripartite ATP-independent periplasmic transporters DctQ component" evidence="10">
    <location>
        <begin position="31"/>
        <end position="156"/>
    </location>
</feature>
<feature type="transmembrane region" description="Helical" evidence="9">
    <location>
        <begin position="93"/>
        <end position="115"/>
    </location>
</feature>
<dbReference type="InterPro" id="IPR007387">
    <property type="entry name" value="TRAP_DctQ"/>
</dbReference>
<comment type="similarity">
    <text evidence="8">Belongs to the TRAP transporter small permease family.</text>
</comment>
<dbReference type="InterPro" id="IPR055348">
    <property type="entry name" value="DctQ"/>
</dbReference>
<evidence type="ECO:0000256" key="4">
    <source>
        <dbReference type="ARBA" id="ARBA00022519"/>
    </source>
</evidence>
<accession>A0A101HPS6</accession>
<keyword evidence="7 9" id="KW-0472">Membrane</keyword>